<dbReference type="AlphaFoldDB" id="A0A069PUI9"/>
<dbReference type="RefSeq" id="WP_051672240.1">
    <property type="nucleotide sequence ID" value="NZ_CADFFX010000002.1"/>
</dbReference>
<dbReference type="PANTHER" id="PTHR37957:SF1">
    <property type="entry name" value="PHYTASE-LIKE DOMAIN-CONTAINING PROTEIN"/>
    <property type="match status" value="1"/>
</dbReference>
<sequence length="505" mass="53027">MSRSRVFALSAAAAAAALFAMSSAHATVDLIAIGQLSGTSLDRSKETAGKLENGAPGNLLGGLGSGMAYAGCHTFLAVPDRGPNAIAYNAAIDDTASYINRFQTLRLRLEASRPGAALPYTLTPKLLDTTLLHTSDRLVYGTGQAAGVPDGAPKLNRENHTSYFTGRSDNFDPAHSSTYARDARFDPESIRVSSDGDSVFISDEYGPYVYRFDRKSGRRIDVLKVPDTFAVTKLSPIGDDEISENTMGRVANKGMEGLAISPDGKTLFGAMQSPLIQDGGGDGAFTRILKIDVTSGKTTQYAYPLTNIGTAAKPKYPTISDVVAVNDHELLVDERDGKGLGDDSTAAFKKVFHIDLAGAQDVSQASSESGLAPYAVKKALLVDVVAALNAHGIASNDIPAKLESLAFGPDVTIGGVRKHTLFIANDNDFLGTITDTNHPGGIANPNQFFVFSVDAADLPAYVAQRLPGSGSDNGSHGRGKDHDDDAVCGPGRDGDDDGGGHHHND</sequence>
<dbReference type="EMBL" id="JFHC01000003">
    <property type="protein sequence ID" value="KDR44180.1"/>
    <property type="molecule type" value="Genomic_DNA"/>
</dbReference>
<dbReference type="SUPFAM" id="SSF63825">
    <property type="entry name" value="YWTD domain"/>
    <property type="match status" value="1"/>
</dbReference>
<proteinExistence type="predicted"/>
<keyword evidence="5" id="KW-1185">Reference proteome</keyword>
<evidence type="ECO:0000256" key="2">
    <source>
        <dbReference type="SAM" id="SignalP"/>
    </source>
</evidence>
<evidence type="ECO:0000259" key="3">
    <source>
        <dbReference type="Pfam" id="PF13449"/>
    </source>
</evidence>
<evidence type="ECO:0000313" key="4">
    <source>
        <dbReference type="EMBL" id="KDR44180.1"/>
    </source>
</evidence>
<protein>
    <submittedName>
        <fullName evidence="4">Pruvate-binding protein</fullName>
    </submittedName>
</protein>
<feature type="region of interest" description="Disordered" evidence="1">
    <location>
        <begin position="464"/>
        <end position="505"/>
    </location>
</feature>
<dbReference type="Pfam" id="PF13449">
    <property type="entry name" value="Phytase-like"/>
    <property type="match status" value="1"/>
</dbReference>
<feature type="domain" description="Phytase-like" evidence="3">
    <location>
        <begin position="60"/>
        <end position="429"/>
    </location>
</feature>
<name>A0A069PUI9_9BURK</name>
<keyword evidence="2" id="KW-0732">Signal</keyword>
<dbReference type="STRING" id="60547.GCA_000751215_04297"/>
<dbReference type="InterPro" id="IPR027372">
    <property type="entry name" value="Phytase-like_dom"/>
</dbReference>
<evidence type="ECO:0000313" key="5">
    <source>
        <dbReference type="Proteomes" id="UP000027466"/>
    </source>
</evidence>
<dbReference type="Proteomes" id="UP000027466">
    <property type="component" value="Unassembled WGS sequence"/>
</dbReference>
<dbReference type="PANTHER" id="PTHR37957">
    <property type="entry name" value="BLR7070 PROTEIN"/>
    <property type="match status" value="1"/>
</dbReference>
<accession>A0A069PUI9</accession>
<gene>
    <name evidence="4" type="ORF">BG61_19115</name>
</gene>
<feature type="signal peptide" evidence="2">
    <location>
        <begin position="1"/>
        <end position="26"/>
    </location>
</feature>
<comment type="caution">
    <text evidence="4">The sequence shown here is derived from an EMBL/GenBank/DDBJ whole genome shotgun (WGS) entry which is preliminary data.</text>
</comment>
<reference evidence="4 5" key="1">
    <citation type="submission" date="2014-03" db="EMBL/GenBank/DDBJ databases">
        <title>Draft Genome Sequences of Four Burkholderia Strains.</title>
        <authorList>
            <person name="Liu X.Y."/>
            <person name="Li C.X."/>
            <person name="Xu J.H."/>
        </authorList>
    </citation>
    <scope>NUCLEOTIDE SEQUENCE [LARGE SCALE GENOMIC DNA]</scope>
    <source>
        <strain evidence="4 5">DSM 50014</strain>
    </source>
</reference>
<organism evidence="4 5">
    <name type="scientific">Caballeronia glathei</name>
    <dbReference type="NCBI Taxonomy" id="60547"/>
    <lineage>
        <taxon>Bacteria</taxon>
        <taxon>Pseudomonadati</taxon>
        <taxon>Pseudomonadota</taxon>
        <taxon>Betaproteobacteria</taxon>
        <taxon>Burkholderiales</taxon>
        <taxon>Burkholderiaceae</taxon>
        <taxon>Caballeronia</taxon>
    </lineage>
</organism>
<evidence type="ECO:0000256" key="1">
    <source>
        <dbReference type="SAM" id="MobiDB-lite"/>
    </source>
</evidence>
<feature type="chain" id="PRO_5007372443" evidence="2">
    <location>
        <begin position="27"/>
        <end position="505"/>
    </location>
</feature>